<feature type="domain" description="KIB1-4 beta-propeller" evidence="1">
    <location>
        <begin position="56"/>
        <end position="166"/>
    </location>
</feature>
<organism evidence="2 3">
    <name type="scientific">Brassica napus</name>
    <name type="common">Rape</name>
    <dbReference type="NCBI Taxonomy" id="3708"/>
    <lineage>
        <taxon>Eukaryota</taxon>
        <taxon>Viridiplantae</taxon>
        <taxon>Streptophyta</taxon>
        <taxon>Embryophyta</taxon>
        <taxon>Tracheophyta</taxon>
        <taxon>Spermatophyta</taxon>
        <taxon>Magnoliopsida</taxon>
        <taxon>eudicotyledons</taxon>
        <taxon>Gunneridae</taxon>
        <taxon>Pentapetalae</taxon>
        <taxon>rosids</taxon>
        <taxon>malvids</taxon>
        <taxon>Brassicales</taxon>
        <taxon>Brassicaceae</taxon>
        <taxon>Brassiceae</taxon>
        <taxon>Brassica</taxon>
    </lineage>
</organism>
<dbReference type="EMBL" id="JAGKQM010000018">
    <property type="protein sequence ID" value="KAH0861950.1"/>
    <property type="molecule type" value="Genomic_DNA"/>
</dbReference>
<proteinExistence type="predicted"/>
<sequence length="503" mass="56610">MSRRIIRLSKLSSRNNNVFIQKCVRFFSTGPYLTLGCNTGDVLLFDPAKEQIVTLHGKTIPKELKDEGMIGASHGWVFFSDRRDRTVRVSDIYNSFASKSNPSVIPLPCLTDLPCEQIEQVCNVAMSSSSPLEKDCLVAIKFSGDQLSLCRPGRDLEWINILTPFHCCENSNLIFSSVSPPSSLPGTTMFAVQEVLPSGCKIGDVLLFDPAKEQILTLHDKTIPKELKDEEMIGTSHGWSFFYDRHDRIVRISDIFSPFASKSNPTVIPLPRLTDLPSEQIEQVCNVAMSSSSPLGDEDCVVAIKFSGDQLSLCRPGRDLEWTNILTPFHCCENSNVMYSKRYKRFYLSAPGGIHFFSYHLNENTEHHKLVYRDHPELDQSEWKTLSMCSRREYLVEYAHGSYSSVLNGIDYQTKRFMVFSEEETAEGKFMCYTEDIGEMCIFIASNETFCIPASSCPGLKPSTIYFMGHGFGSYDLTTGDTHHYKAPDGVITTPCWLPPVSI</sequence>
<comment type="caution">
    <text evidence="2">The sequence shown here is derived from an EMBL/GenBank/DDBJ whole genome shotgun (WGS) entry which is preliminary data.</text>
</comment>
<dbReference type="InterPro" id="IPR050942">
    <property type="entry name" value="F-box_BR-signaling"/>
</dbReference>
<protein>
    <recommendedName>
        <fullName evidence="1">KIB1-4 beta-propeller domain-containing protein</fullName>
    </recommendedName>
</protein>
<evidence type="ECO:0000259" key="1">
    <source>
        <dbReference type="Pfam" id="PF03478"/>
    </source>
</evidence>
<dbReference type="InterPro" id="IPR005174">
    <property type="entry name" value="KIB1-4_b-propeller"/>
</dbReference>
<dbReference type="PANTHER" id="PTHR44259:SF93">
    <property type="entry name" value="PROTEIN, PUTATIVE (DUF295)-RELATED"/>
    <property type="match status" value="1"/>
</dbReference>
<gene>
    <name evidence="2" type="ORF">HID58_079161</name>
</gene>
<name>A0ABQ7Y194_BRANA</name>
<dbReference type="Pfam" id="PF03478">
    <property type="entry name" value="Beta-prop_KIB1-4"/>
    <property type="match status" value="2"/>
</dbReference>
<keyword evidence="3" id="KW-1185">Reference proteome</keyword>
<feature type="domain" description="KIB1-4 beta-propeller" evidence="1">
    <location>
        <begin position="218"/>
        <end position="476"/>
    </location>
</feature>
<evidence type="ECO:0000313" key="2">
    <source>
        <dbReference type="EMBL" id="KAH0861950.1"/>
    </source>
</evidence>
<evidence type="ECO:0000313" key="3">
    <source>
        <dbReference type="Proteomes" id="UP000824890"/>
    </source>
</evidence>
<dbReference type="PANTHER" id="PTHR44259">
    <property type="entry name" value="OS07G0183000 PROTEIN-RELATED"/>
    <property type="match status" value="1"/>
</dbReference>
<reference evidence="2 3" key="1">
    <citation type="submission" date="2021-05" db="EMBL/GenBank/DDBJ databases">
        <title>Genome Assembly of Synthetic Allotetraploid Brassica napus Reveals Homoeologous Exchanges between Subgenomes.</title>
        <authorList>
            <person name="Davis J.T."/>
        </authorList>
    </citation>
    <scope>NUCLEOTIDE SEQUENCE [LARGE SCALE GENOMIC DNA]</scope>
    <source>
        <strain evidence="3">cv. Da-Ae</strain>
        <tissue evidence="2">Seedling</tissue>
    </source>
</reference>
<dbReference type="Proteomes" id="UP000824890">
    <property type="component" value="Unassembled WGS sequence"/>
</dbReference>
<accession>A0ABQ7Y194</accession>